<reference evidence="1" key="2">
    <citation type="journal article" date="2015" name="Data Brief">
        <title>Shoot transcriptome of the giant reed, Arundo donax.</title>
        <authorList>
            <person name="Barrero R.A."/>
            <person name="Guerrero F.D."/>
            <person name="Moolhuijzen P."/>
            <person name="Goolsby J.A."/>
            <person name="Tidwell J."/>
            <person name="Bellgard S.E."/>
            <person name="Bellgard M.I."/>
        </authorList>
    </citation>
    <scope>NUCLEOTIDE SEQUENCE</scope>
    <source>
        <tissue evidence="1">Shoot tissue taken approximately 20 cm above the soil surface</tissue>
    </source>
</reference>
<organism evidence="1">
    <name type="scientific">Arundo donax</name>
    <name type="common">Giant reed</name>
    <name type="synonym">Donax arundinaceus</name>
    <dbReference type="NCBI Taxonomy" id="35708"/>
    <lineage>
        <taxon>Eukaryota</taxon>
        <taxon>Viridiplantae</taxon>
        <taxon>Streptophyta</taxon>
        <taxon>Embryophyta</taxon>
        <taxon>Tracheophyta</taxon>
        <taxon>Spermatophyta</taxon>
        <taxon>Magnoliopsida</taxon>
        <taxon>Liliopsida</taxon>
        <taxon>Poales</taxon>
        <taxon>Poaceae</taxon>
        <taxon>PACMAD clade</taxon>
        <taxon>Arundinoideae</taxon>
        <taxon>Arundineae</taxon>
        <taxon>Arundo</taxon>
    </lineage>
</organism>
<evidence type="ECO:0000313" key="1">
    <source>
        <dbReference type="EMBL" id="JAD65990.1"/>
    </source>
</evidence>
<name>A0A0A9BXU2_ARUDO</name>
<accession>A0A0A9BXU2</accession>
<dbReference type="AlphaFoldDB" id="A0A0A9BXU2"/>
<reference evidence="1" key="1">
    <citation type="submission" date="2014-09" db="EMBL/GenBank/DDBJ databases">
        <authorList>
            <person name="Magalhaes I.L.F."/>
            <person name="Oliveira U."/>
            <person name="Santos F.R."/>
            <person name="Vidigal T.H.D.A."/>
            <person name="Brescovit A.D."/>
            <person name="Santos A.J."/>
        </authorList>
    </citation>
    <scope>NUCLEOTIDE SEQUENCE</scope>
    <source>
        <tissue evidence="1">Shoot tissue taken approximately 20 cm above the soil surface</tissue>
    </source>
</reference>
<sequence length="54" mass="6153">MEHACFDFEKSVVVRLSVCLVCHVREGQVHTVGGLNRMSSVIQKFIHSKFHVVQ</sequence>
<proteinExistence type="predicted"/>
<dbReference type="EMBL" id="GBRH01231905">
    <property type="protein sequence ID" value="JAD65990.1"/>
    <property type="molecule type" value="Transcribed_RNA"/>
</dbReference>
<protein>
    <submittedName>
        <fullName evidence="1">Uncharacterized protein</fullName>
    </submittedName>
</protein>